<accession>A0ABR3PMB4</accession>
<feature type="compositionally biased region" description="Low complexity" evidence="4">
    <location>
        <begin position="930"/>
        <end position="940"/>
    </location>
</feature>
<comment type="similarity">
    <text evidence="1">Belongs to the flavin monoamine oxidase family.</text>
</comment>
<sequence length="1111" mass="121785">MTANAMATAQHLAFPNVPGTVATSDIGNDSPATSTSSLTSVESDTFDTVPDVHGGFMSKIDVNGILRYGSTDADDTGLSSVTSSGPIDGKRPFKSVESSSSSHVSFNGDDRPRKRIALSPESNRLSEGENVYHNIVNSSSQNLLFDPEPSITIKQKSKTAPAPALAAVTPRLKKASKINRLKTDVRPRASIPNHLSWEEYGRQCVVAANASRLNPYALHPGEYRLLRDHITQAQVTTYLNMRNGILRLWIRNPLVSVTKEEAAGCAKDTRFFDLAYISFKWLIRNGYINFGCVEVPKIVTPIDGRKRSVKQKTVAVIGAGMSGLGCARQLEALFSQLGDHWTDSGELPPKVVVLEGRQRIGGRVYSHPLRSQVMGSLPDGLRNTAEMGAQIVTGFEHGNPLNAIIRGQLGLRYHLMWDEVTMYDCDGKAVDHDRDMLVNKIHNDLLERTSDFRVKPTPVETLEGLPDFIDLARDPVESKMGSSVSKPDNAPAVDRGRQQAVPPGFAKLQGRTQVLAGNSSSRTAAQAVKLAGWQLRPGVSKNQSLRLKRVARTPNPTLGRAMDEAVRQYQNLVELTPQDMRLLNWHYADLEYANAAMVSNLSLAGHDQDSGNEFEGRHSEVVGGYIQVPRGLLSLPSRLNVRFNSTVKQIKYTANDPDGPATIECVDGHVVHADKVVLTSPLGVLKAESIKFEPSLPDWKQGAIKRMGFGLLNKVVLVFEQSFWDEKYDMFGLLNEAERKNSMDPTDYASRRGRFYLLWNCVKNSGRPMLIALMAGRAAHDVEITDTGVLLQEIMERLKATFSPHHVPAPVEVIVSRWKRDPFTRGTFSFVGPNTNPGDYDVMAAPVGNLHFAGEATCGTHPATVHGAYLSGLRAAGEVVDSMIGEIGVPVPLVQPMESVATDAAKPNQSAHSTASASPSAGTPLKSRTTKPAPAVVPTPRHINPYRSTHNSRATQEEEYETSILAAVLHEIGERPMKPGRLGVNPFLLFSTDAWSKCKADLTTSEDIAPSRNEVRAEIGRRWRVASDEEKQPYLEKCASAQRAVEEARAVYEQTAATWDRKAAEIRMNFIKANPFNADEIVALQTEPYVDVPTSRNKTAVDYAEVSEGEQ</sequence>
<feature type="compositionally biased region" description="Low complexity" evidence="4">
    <location>
        <begin position="910"/>
        <end position="921"/>
    </location>
</feature>
<proteinExistence type="inferred from homology"/>
<feature type="region of interest" description="Disordered" evidence="4">
    <location>
        <begin position="902"/>
        <end position="957"/>
    </location>
</feature>
<dbReference type="PROSITE" id="PS50118">
    <property type="entry name" value="HMG_BOX_2"/>
    <property type="match status" value="1"/>
</dbReference>
<dbReference type="RefSeq" id="XP_069203541.1">
    <property type="nucleotide sequence ID" value="XM_069340074.1"/>
</dbReference>
<dbReference type="SUPFAM" id="SSF46689">
    <property type="entry name" value="Homeodomain-like"/>
    <property type="match status" value="1"/>
</dbReference>
<dbReference type="InterPro" id="IPR036910">
    <property type="entry name" value="HMG_box_dom_sf"/>
</dbReference>
<dbReference type="InterPro" id="IPR050281">
    <property type="entry name" value="Flavin_monoamine_oxidase"/>
</dbReference>
<evidence type="ECO:0000256" key="3">
    <source>
        <dbReference type="PROSITE-ProRule" id="PRU00267"/>
    </source>
</evidence>
<keyword evidence="8" id="KW-1185">Reference proteome</keyword>
<dbReference type="PANTHER" id="PTHR10742">
    <property type="entry name" value="FLAVIN MONOAMINE OXIDASE"/>
    <property type="match status" value="1"/>
</dbReference>
<comment type="caution">
    <text evidence="7">The sequence shown here is derived from an EMBL/GenBank/DDBJ whole genome shotgun (WGS) entry which is preliminary data.</text>
</comment>
<reference evidence="7 8" key="1">
    <citation type="submission" date="2024-07" db="EMBL/GenBank/DDBJ databases">
        <title>Draft sequence of the Neodothiora populina.</title>
        <authorList>
            <person name="Drown D.D."/>
            <person name="Schuette U.S."/>
            <person name="Buechlein A.B."/>
            <person name="Rusch D.R."/>
            <person name="Winton L.W."/>
            <person name="Adams G.A."/>
        </authorList>
    </citation>
    <scope>NUCLEOTIDE SEQUENCE [LARGE SCALE GENOMIC DNA]</scope>
    <source>
        <strain evidence="7 8">CPC 39397</strain>
    </source>
</reference>
<evidence type="ECO:0000256" key="2">
    <source>
        <dbReference type="ARBA" id="ARBA00023002"/>
    </source>
</evidence>
<dbReference type="GeneID" id="95974655"/>
<feature type="compositionally biased region" description="Polar residues" evidence="4">
    <location>
        <begin position="23"/>
        <end position="43"/>
    </location>
</feature>
<organism evidence="7 8">
    <name type="scientific">Neodothiora populina</name>
    <dbReference type="NCBI Taxonomy" id="2781224"/>
    <lineage>
        <taxon>Eukaryota</taxon>
        <taxon>Fungi</taxon>
        <taxon>Dikarya</taxon>
        <taxon>Ascomycota</taxon>
        <taxon>Pezizomycotina</taxon>
        <taxon>Dothideomycetes</taxon>
        <taxon>Dothideomycetidae</taxon>
        <taxon>Dothideales</taxon>
        <taxon>Dothioraceae</taxon>
        <taxon>Neodothiora</taxon>
    </lineage>
</organism>
<dbReference type="Gene3D" id="3.90.660.10">
    <property type="match status" value="1"/>
</dbReference>
<name>A0ABR3PMB4_9PEZI</name>
<dbReference type="CDD" id="cd00084">
    <property type="entry name" value="HMG-box_SF"/>
    <property type="match status" value="1"/>
</dbReference>
<dbReference type="InterPro" id="IPR002937">
    <property type="entry name" value="Amino_oxidase"/>
</dbReference>
<keyword evidence="3" id="KW-0238">DNA-binding</keyword>
<dbReference type="InterPro" id="IPR009057">
    <property type="entry name" value="Homeodomain-like_sf"/>
</dbReference>
<protein>
    <recommendedName>
        <fullName evidence="9">SWIRM domain-containing protein</fullName>
    </recommendedName>
</protein>
<evidence type="ECO:0000313" key="8">
    <source>
        <dbReference type="Proteomes" id="UP001562354"/>
    </source>
</evidence>
<dbReference type="EMBL" id="JBFMKM010000003">
    <property type="protein sequence ID" value="KAL1310692.1"/>
    <property type="molecule type" value="Genomic_DNA"/>
</dbReference>
<dbReference type="PROSITE" id="PS50934">
    <property type="entry name" value="SWIRM"/>
    <property type="match status" value="1"/>
</dbReference>
<feature type="region of interest" description="Disordered" evidence="4">
    <location>
        <begin position="23"/>
        <end position="52"/>
    </location>
</feature>
<evidence type="ECO:0000256" key="1">
    <source>
        <dbReference type="ARBA" id="ARBA00005995"/>
    </source>
</evidence>
<dbReference type="InterPro" id="IPR036188">
    <property type="entry name" value="FAD/NAD-bd_sf"/>
</dbReference>
<dbReference type="InterPro" id="IPR036388">
    <property type="entry name" value="WH-like_DNA-bd_sf"/>
</dbReference>
<evidence type="ECO:0000259" key="6">
    <source>
        <dbReference type="PROSITE" id="PS50934"/>
    </source>
</evidence>
<dbReference type="Pfam" id="PF01593">
    <property type="entry name" value="Amino_oxidase"/>
    <property type="match status" value="1"/>
</dbReference>
<gene>
    <name evidence="7" type="ORF">AAFC00_000952</name>
</gene>
<dbReference type="PANTHER" id="PTHR10742:SF386">
    <property type="entry name" value="LYSINE-SPECIFIC HISTONE DEMETHYLASE 1A"/>
    <property type="match status" value="1"/>
</dbReference>
<dbReference type="InterPro" id="IPR009071">
    <property type="entry name" value="HMG_box_dom"/>
</dbReference>
<dbReference type="SUPFAM" id="SSF51905">
    <property type="entry name" value="FAD/NAD(P)-binding domain"/>
    <property type="match status" value="1"/>
</dbReference>
<feature type="compositionally biased region" description="Low complexity" evidence="4">
    <location>
        <begin position="95"/>
        <end position="105"/>
    </location>
</feature>
<dbReference type="Gene3D" id="1.10.10.10">
    <property type="entry name" value="Winged helix-like DNA-binding domain superfamily/Winged helix DNA-binding domain"/>
    <property type="match status" value="1"/>
</dbReference>
<dbReference type="InterPro" id="IPR007526">
    <property type="entry name" value="SWIRM"/>
</dbReference>
<feature type="region of interest" description="Disordered" evidence="4">
    <location>
        <begin position="71"/>
        <end position="114"/>
    </location>
</feature>
<evidence type="ECO:0000259" key="5">
    <source>
        <dbReference type="PROSITE" id="PS50118"/>
    </source>
</evidence>
<keyword evidence="2" id="KW-0560">Oxidoreductase</keyword>
<dbReference type="Proteomes" id="UP001562354">
    <property type="component" value="Unassembled WGS sequence"/>
</dbReference>
<dbReference type="Gene3D" id="1.10.30.10">
    <property type="entry name" value="High mobility group box domain"/>
    <property type="match status" value="1"/>
</dbReference>
<evidence type="ECO:0008006" key="9">
    <source>
        <dbReference type="Google" id="ProtNLM"/>
    </source>
</evidence>
<dbReference type="Pfam" id="PF04433">
    <property type="entry name" value="SWIRM"/>
    <property type="match status" value="1"/>
</dbReference>
<feature type="domain" description="HMG box" evidence="5">
    <location>
        <begin position="980"/>
        <end position="1053"/>
    </location>
</feature>
<dbReference type="Gene3D" id="3.50.50.60">
    <property type="entry name" value="FAD/NAD(P)-binding domain"/>
    <property type="match status" value="2"/>
</dbReference>
<dbReference type="SUPFAM" id="SSF54373">
    <property type="entry name" value="FAD-linked reductases, C-terminal domain"/>
    <property type="match status" value="1"/>
</dbReference>
<evidence type="ECO:0000256" key="4">
    <source>
        <dbReference type="SAM" id="MobiDB-lite"/>
    </source>
</evidence>
<feature type="domain" description="SWIRM" evidence="6">
    <location>
        <begin position="204"/>
        <end position="299"/>
    </location>
</feature>
<feature type="DNA-binding region" description="HMG box" evidence="3">
    <location>
        <begin position="980"/>
        <end position="1053"/>
    </location>
</feature>
<keyword evidence="3" id="KW-0539">Nucleus</keyword>
<dbReference type="SUPFAM" id="SSF47095">
    <property type="entry name" value="HMG-box"/>
    <property type="match status" value="1"/>
</dbReference>
<evidence type="ECO:0000313" key="7">
    <source>
        <dbReference type="EMBL" id="KAL1310692.1"/>
    </source>
</evidence>